<name>A0A1M5ECP3_9BURK</name>
<keyword evidence="7" id="KW-1185">Reference proteome</keyword>
<feature type="domain" description="Acyl-CoA dehydrogenase C-terminal" evidence="5">
    <location>
        <begin position="273"/>
        <end position="392"/>
    </location>
</feature>
<dbReference type="PANTHER" id="PTHR43831">
    <property type="entry name" value="ISOBUTYRYL-COA DEHYDROGENASE"/>
    <property type="match status" value="1"/>
</dbReference>
<evidence type="ECO:0000313" key="6">
    <source>
        <dbReference type="EMBL" id="SHF76851.1"/>
    </source>
</evidence>
<dbReference type="GO" id="GO:0016627">
    <property type="term" value="F:oxidoreductase activity, acting on the CH-CH group of donors"/>
    <property type="evidence" value="ECO:0007669"/>
    <property type="project" value="InterPro"/>
</dbReference>
<dbReference type="Gene3D" id="2.40.110.10">
    <property type="entry name" value="Butyryl-CoA Dehydrogenase, subunit A, domain 2"/>
    <property type="match status" value="1"/>
</dbReference>
<dbReference type="PANTHER" id="PTHR43831:SF1">
    <property type="entry name" value="ISOBUTYRYL-COA DEHYDROGENASE, MITOCHONDRIAL"/>
    <property type="match status" value="1"/>
</dbReference>
<feature type="domain" description="Acyl-CoA dehydrogenase/oxidase N-terminal" evidence="4">
    <location>
        <begin position="28"/>
        <end position="110"/>
    </location>
</feature>
<dbReference type="STRING" id="1122156.SAMN02745117_02568"/>
<dbReference type="PIRSF" id="PIRSF016578">
    <property type="entry name" value="HsaA"/>
    <property type="match status" value="1"/>
</dbReference>
<dbReference type="CDD" id="cd00567">
    <property type="entry name" value="ACAD"/>
    <property type="match status" value="1"/>
</dbReference>
<organism evidence="6 7">
    <name type="scientific">Lampropedia hyalina DSM 16112</name>
    <dbReference type="NCBI Taxonomy" id="1122156"/>
    <lineage>
        <taxon>Bacteria</taxon>
        <taxon>Pseudomonadati</taxon>
        <taxon>Pseudomonadota</taxon>
        <taxon>Betaproteobacteria</taxon>
        <taxon>Burkholderiales</taxon>
        <taxon>Comamonadaceae</taxon>
        <taxon>Lampropedia</taxon>
    </lineage>
</organism>
<dbReference type="Pfam" id="PF02770">
    <property type="entry name" value="Acyl-CoA_dh_M"/>
    <property type="match status" value="1"/>
</dbReference>
<evidence type="ECO:0000259" key="3">
    <source>
        <dbReference type="Pfam" id="PF02770"/>
    </source>
</evidence>
<dbReference type="SUPFAM" id="SSF47203">
    <property type="entry name" value="Acyl-CoA dehydrogenase C-terminal domain-like"/>
    <property type="match status" value="1"/>
</dbReference>
<sequence length="421" mass="45646">MSIETPTAERPGRTTPPITAPLLDGQILLARARKLAAEFATRAEHHDQTAQPPAAQIQELFQADLLRLTIARRDGGHGSGLLLARQIVQTLAKGDPSVALIASMHYSQHAGIARSQRQREPSLAFWPTALAQQLTQQALHAPALINAVQVEPALGSPSHGGLPATVARRVGDEWHISGHKIYSTGSHLLSWLSVLAVTDEEQPRIGQFLVPKDSPGVRLVETWDPLGMRATVSHDFIFEDVAIPVQQVAGLYSAEHGQQRDEYAFAWYLNLVGSIYTGVAEAALDWIADFLLERKPSALKGASLASLPTVQDSVGRIRLLLHTSNTLLDAHAQAFDARQPFAELGSTARYVAMEHAAKATALALELAGNHGISRHNALERHFRNAQCGQIHAPSAALIRGNAGREWFKVRQKATALAADRD</sequence>
<dbReference type="Proteomes" id="UP000184327">
    <property type="component" value="Unassembled WGS sequence"/>
</dbReference>
<dbReference type="InterPro" id="IPR046373">
    <property type="entry name" value="Acyl-CoA_Oxase/DH_mid-dom_sf"/>
</dbReference>
<evidence type="ECO:0000259" key="4">
    <source>
        <dbReference type="Pfam" id="PF02771"/>
    </source>
</evidence>
<keyword evidence="2" id="KW-0560">Oxidoreductase</keyword>
<proteinExistence type="predicted"/>
<evidence type="ECO:0000256" key="1">
    <source>
        <dbReference type="ARBA" id="ARBA00022630"/>
    </source>
</evidence>
<evidence type="ECO:0000256" key="2">
    <source>
        <dbReference type="ARBA" id="ARBA00023002"/>
    </source>
</evidence>
<dbReference type="Gene3D" id="1.20.140.10">
    <property type="entry name" value="Butyryl-CoA Dehydrogenase, subunit A, domain 3"/>
    <property type="match status" value="1"/>
</dbReference>
<dbReference type="OrthoDB" id="7316074at2"/>
<dbReference type="Pfam" id="PF02771">
    <property type="entry name" value="Acyl-CoA_dh_N"/>
    <property type="match status" value="1"/>
</dbReference>
<dbReference type="GO" id="GO:0050660">
    <property type="term" value="F:flavin adenine dinucleotide binding"/>
    <property type="evidence" value="ECO:0007669"/>
    <property type="project" value="InterPro"/>
</dbReference>
<gene>
    <name evidence="6" type="ORF">SAMN02745117_02568</name>
</gene>
<dbReference type="InterPro" id="IPR036250">
    <property type="entry name" value="AcylCo_DH-like_C"/>
</dbReference>
<reference evidence="6 7" key="1">
    <citation type="submission" date="2016-11" db="EMBL/GenBank/DDBJ databases">
        <authorList>
            <person name="Jaros S."/>
            <person name="Januszkiewicz K."/>
            <person name="Wedrychowicz H."/>
        </authorList>
    </citation>
    <scope>NUCLEOTIDE SEQUENCE [LARGE SCALE GENOMIC DNA]</scope>
    <source>
        <strain evidence="6 7">DSM 16112</strain>
    </source>
</reference>
<protein>
    <submittedName>
        <fullName evidence="6">Acyl-CoA dehydrogenase</fullName>
    </submittedName>
</protein>
<keyword evidence="1" id="KW-0285">Flavoprotein</keyword>
<dbReference type="InterPro" id="IPR037069">
    <property type="entry name" value="AcylCoA_DH/ox_N_sf"/>
</dbReference>
<dbReference type="InterPro" id="IPR006091">
    <property type="entry name" value="Acyl-CoA_Oxase/DH_mid-dom"/>
</dbReference>
<evidence type="ECO:0000313" key="7">
    <source>
        <dbReference type="Proteomes" id="UP000184327"/>
    </source>
</evidence>
<accession>A0A1M5ECP3</accession>
<dbReference type="Pfam" id="PF08028">
    <property type="entry name" value="Acyl-CoA_dh_2"/>
    <property type="match status" value="1"/>
</dbReference>
<dbReference type="InterPro" id="IPR013107">
    <property type="entry name" value="Acyl-CoA_DH_C"/>
</dbReference>
<dbReference type="InterPro" id="IPR009100">
    <property type="entry name" value="AcylCoA_DH/oxidase_NM_dom_sf"/>
</dbReference>
<dbReference type="InterPro" id="IPR013786">
    <property type="entry name" value="AcylCoA_DH/ox_N"/>
</dbReference>
<feature type="domain" description="Acyl-CoA oxidase/dehydrogenase middle" evidence="3">
    <location>
        <begin position="152"/>
        <end position="241"/>
    </location>
</feature>
<dbReference type="InterPro" id="IPR052547">
    <property type="entry name" value="Mito_Isobutyryl-CoADH"/>
</dbReference>
<dbReference type="Gene3D" id="1.10.540.10">
    <property type="entry name" value="Acyl-CoA dehydrogenase/oxidase, N-terminal domain"/>
    <property type="match status" value="1"/>
</dbReference>
<dbReference type="EMBL" id="FQUZ01000040">
    <property type="protein sequence ID" value="SHF76851.1"/>
    <property type="molecule type" value="Genomic_DNA"/>
</dbReference>
<evidence type="ECO:0000259" key="5">
    <source>
        <dbReference type="Pfam" id="PF08028"/>
    </source>
</evidence>
<dbReference type="SUPFAM" id="SSF56645">
    <property type="entry name" value="Acyl-CoA dehydrogenase NM domain-like"/>
    <property type="match status" value="1"/>
</dbReference>
<dbReference type="AlphaFoldDB" id="A0A1M5ECP3"/>